<organism evidence="4 5">
    <name type="scientific">Mycena metata</name>
    <dbReference type="NCBI Taxonomy" id="1033252"/>
    <lineage>
        <taxon>Eukaryota</taxon>
        <taxon>Fungi</taxon>
        <taxon>Dikarya</taxon>
        <taxon>Basidiomycota</taxon>
        <taxon>Agaricomycotina</taxon>
        <taxon>Agaricomycetes</taxon>
        <taxon>Agaricomycetidae</taxon>
        <taxon>Agaricales</taxon>
        <taxon>Marasmiineae</taxon>
        <taxon>Mycenaceae</taxon>
        <taxon>Mycena</taxon>
    </lineage>
</organism>
<dbReference type="Pfam" id="PF24137">
    <property type="entry name" value="DA_N"/>
    <property type="match status" value="1"/>
</dbReference>
<name>A0AAD7I137_9AGAR</name>
<dbReference type="InterPro" id="IPR056402">
    <property type="entry name" value="DA_N"/>
</dbReference>
<dbReference type="SUPFAM" id="SSF159245">
    <property type="entry name" value="AttH-like"/>
    <property type="match status" value="1"/>
</dbReference>
<dbReference type="Pfam" id="PF25581">
    <property type="entry name" value="AsqO_C"/>
    <property type="match status" value="1"/>
</dbReference>
<evidence type="ECO:0000259" key="3">
    <source>
        <dbReference type="Pfam" id="PF25581"/>
    </source>
</evidence>
<sequence length="376" mass="39600">MARTLVLVLFSVLSLIAGAASHVYNIPAAVSNGSSTALFTSAATELDGPKIRPVNATAFDWWYFDVVSTDPNSLASVVVVFYTAAVGGFPFLPPSDLATVAQISVSFPNGTIFNVVVDADGATVITDDNVSSGEWVQSGFSWNHTGSDYTVFVDVPNIGVQGTIRLNSTAPAHYPCGPVGAGQNMEVGPEIGWSNAIPDAMSSVELTVNGTSLSFTGAGYHDKNWSNQPFTSNVASWYWYWGHGRLGPYSLVWFDFLALDGTKYVSGYAAKDGTIIAASCESGSLSVRPTGQNATYPPLLSTGPPSGYHITFDLEQAGTLEVDLNVTGIITAIIADTAPYMRFVGNVSGVILPVGNSTPGTTMTGTALFEQFKLTN</sequence>
<evidence type="ECO:0000256" key="1">
    <source>
        <dbReference type="SAM" id="SignalP"/>
    </source>
</evidence>
<dbReference type="EMBL" id="JARKIB010000143">
    <property type="protein sequence ID" value="KAJ7732685.1"/>
    <property type="molecule type" value="Genomic_DNA"/>
</dbReference>
<dbReference type="InterPro" id="IPR057722">
    <property type="entry name" value="AsqO/PenF-like_C"/>
</dbReference>
<keyword evidence="5" id="KW-1185">Reference proteome</keyword>
<feature type="domain" description="Diels-Alderase N-terminal" evidence="2">
    <location>
        <begin position="25"/>
        <end position="225"/>
    </location>
</feature>
<evidence type="ECO:0000259" key="2">
    <source>
        <dbReference type="Pfam" id="PF24137"/>
    </source>
</evidence>
<comment type="caution">
    <text evidence="4">The sequence shown here is derived from an EMBL/GenBank/DDBJ whole genome shotgun (WGS) entry which is preliminary data.</text>
</comment>
<dbReference type="AlphaFoldDB" id="A0AAD7I137"/>
<evidence type="ECO:0008006" key="6">
    <source>
        <dbReference type="Google" id="ProtNLM"/>
    </source>
</evidence>
<dbReference type="Proteomes" id="UP001215598">
    <property type="component" value="Unassembled WGS sequence"/>
</dbReference>
<reference evidence="4" key="1">
    <citation type="submission" date="2023-03" db="EMBL/GenBank/DDBJ databases">
        <title>Massive genome expansion in bonnet fungi (Mycena s.s.) driven by repeated elements and novel gene families across ecological guilds.</title>
        <authorList>
            <consortium name="Lawrence Berkeley National Laboratory"/>
            <person name="Harder C.B."/>
            <person name="Miyauchi S."/>
            <person name="Viragh M."/>
            <person name="Kuo A."/>
            <person name="Thoen E."/>
            <person name="Andreopoulos B."/>
            <person name="Lu D."/>
            <person name="Skrede I."/>
            <person name="Drula E."/>
            <person name="Henrissat B."/>
            <person name="Morin E."/>
            <person name="Kohler A."/>
            <person name="Barry K."/>
            <person name="LaButti K."/>
            <person name="Morin E."/>
            <person name="Salamov A."/>
            <person name="Lipzen A."/>
            <person name="Mereny Z."/>
            <person name="Hegedus B."/>
            <person name="Baldrian P."/>
            <person name="Stursova M."/>
            <person name="Weitz H."/>
            <person name="Taylor A."/>
            <person name="Grigoriev I.V."/>
            <person name="Nagy L.G."/>
            <person name="Martin F."/>
            <person name="Kauserud H."/>
        </authorList>
    </citation>
    <scope>NUCLEOTIDE SEQUENCE</scope>
    <source>
        <strain evidence="4">CBHHK182m</strain>
    </source>
</reference>
<feature type="chain" id="PRO_5042040755" description="Hydroxyneurosporene synthase" evidence="1">
    <location>
        <begin position="22"/>
        <end position="376"/>
    </location>
</feature>
<evidence type="ECO:0000313" key="4">
    <source>
        <dbReference type="EMBL" id="KAJ7732685.1"/>
    </source>
</evidence>
<keyword evidence="1" id="KW-0732">Signal</keyword>
<feature type="domain" description="AsqO/PenF-like C-terminal" evidence="3">
    <location>
        <begin position="238"/>
        <end position="373"/>
    </location>
</feature>
<feature type="signal peptide" evidence="1">
    <location>
        <begin position="1"/>
        <end position="21"/>
    </location>
</feature>
<evidence type="ECO:0000313" key="5">
    <source>
        <dbReference type="Proteomes" id="UP001215598"/>
    </source>
</evidence>
<protein>
    <recommendedName>
        <fullName evidence="6">Hydroxyneurosporene synthase</fullName>
    </recommendedName>
</protein>
<accession>A0AAD7I137</accession>
<gene>
    <name evidence="4" type="ORF">B0H16DRAFT_1770072</name>
</gene>
<proteinExistence type="predicted"/>